<feature type="compositionally biased region" description="Polar residues" evidence="1">
    <location>
        <begin position="38"/>
        <end position="50"/>
    </location>
</feature>
<accession>A0A5C3Q3B3</accession>
<proteinExistence type="predicted"/>
<sequence length="197" mass="20020">MEPATASNPTLLAPRCTASLPLIRRTSTLGLTKRAPQRTRSSSGLKTSFSPERADAATFTGGDERFETMATSVTSPSGGVNEVSGIPVISCTHSVGGDATCAIVQKDESFTATYTYSGPTEPQVTLEVNDESGDIRILGLSEEENGEGEGDGDKAGGDENDGGDGGQDEQGSAPAVGASIGLAFAATLTSGLGLLFL</sequence>
<dbReference type="Proteomes" id="UP000305067">
    <property type="component" value="Unassembled WGS sequence"/>
</dbReference>
<feature type="compositionally biased region" description="Acidic residues" evidence="1">
    <location>
        <begin position="141"/>
        <end position="150"/>
    </location>
</feature>
<feature type="region of interest" description="Disordered" evidence="1">
    <location>
        <begin position="140"/>
        <end position="174"/>
    </location>
</feature>
<organism evidence="2 3">
    <name type="scientific">Pterulicium gracile</name>
    <dbReference type="NCBI Taxonomy" id="1884261"/>
    <lineage>
        <taxon>Eukaryota</taxon>
        <taxon>Fungi</taxon>
        <taxon>Dikarya</taxon>
        <taxon>Basidiomycota</taxon>
        <taxon>Agaricomycotina</taxon>
        <taxon>Agaricomycetes</taxon>
        <taxon>Agaricomycetidae</taxon>
        <taxon>Agaricales</taxon>
        <taxon>Pleurotineae</taxon>
        <taxon>Pterulaceae</taxon>
        <taxon>Pterulicium</taxon>
    </lineage>
</organism>
<evidence type="ECO:0000256" key="1">
    <source>
        <dbReference type="SAM" id="MobiDB-lite"/>
    </source>
</evidence>
<evidence type="ECO:0000313" key="3">
    <source>
        <dbReference type="Proteomes" id="UP000305067"/>
    </source>
</evidence>
<name>A0A5C3Q3B3_9AGAR</name>
<evidence type="ECO:0000313" key="2">
    <source>
        <dbReference type="EMBL" id="TFK95539.1"/>
    </source>
</evidence>
<dbReference type="AlphaFoldDB" id="A0A5C3Q3B3"/>
<keyword evidence="3" id="KW-1185">Reference proteome</keyword>
<feature type="region of interest" description="Disordered" evidence="1">
    <location>
        <begin position="32"/>
        <end position="54"/>
    </location>
</feature>
<protein>
    <submittedName>
        <fullName evidence="2">Uncharacterized protein</fullName>
    </submittedName>
</protein>
<gene>
    <name evidence="2" type="ORF">BDV98DRAFT_586991</name>
</gene>
<reference evidence="2 3" key="1">
    <citation type="journal article" date="2019" name="Nat. Ecol. Evol.">
        <title>Megaphylogeny resolves global patterns of mushroom evolution.</title>
        <authorList>
            <person name="Varga T."/>
            <person name="Krizsan K."/>
            <person name="Foldi C."/>
            <person name="Dima B."/>
            <person name="Sanchez-Garcia M."/>
            <person name="Sanchez-Ramirez S."/>
            <person name="Szollosi G.J."/>
            <person name="Szarkandi J.G."/>
            <person name="Papp V."/>
            <person name="Albert L."/>
            <person name="Andreopoulos W."/>
            <person name="Angelini C."/>
            <person name="Antonin V."/>
            <person name="Barry K.W."/>
            <person name="Bougher N.L."/>
            <person name="Buchanan P."/>
            <person name="Buyck B."/>
            <person name="Bense V."/>
            <person name="Catcheside P."/>
            <person name="Chovatia M."/>
            <person name="Cooper J."/>
            <person name="Damon W."/>
            <person name="Desjardin D."/>
            <person name="Finy P."/>
            <person name="Geml J."/>
            <person name="Haridas S."/>
            <person name="Hughes K."/>
            <person name="Justo A."/>
            <person name="Karasinski D."/>
            <person name="Kautmanova I."/>
            <person name="Kiss B."/>
            <person name="Kocsube S."/>
            <person name="Kotiranta H."/>
            <person name="LaButti K.M."/>
            <person name="Lechner B.E."/>
            <person name="Liimatainen K."/>
            <person name="Lipzen A."/>
            <person name="Lukacs Z."/>
            <person name="Mihaltcheva S."/>
            <person name="Morgado L.N."/>
            <person name="Niskanen T."/>
            <person name="Noordeloos M.E."/>
            <person name="Ohm R.A."/>
            <person name="Ortiz-Santana B."/>
            <person name="Ovrebo C."/>
            <person name="Racz N."/>
            <person name="Riley R."/>
            <person name="Savchenko A."/>
            <person name="Shiryaev A."/>
            <person name="Soop K."/>
            <person name="Spirin V."/>
            <person name="Szebenyi C."/>
            <person name="Tomsovsky M."/>
            <person name="Tulloss R.E."/>
            <person name="Uehling J."/>
            <person name="Grigoriev I.V."/>
            <person name="Vagvolgyi C."/>
            <person name="Papp T."/>
            <person name="Martin F.M."/>
            <person name="Miettinen O."/>
            <person name="Hibbett D.S."/>
            <person name="Nagy L.G."/>
        </authorList>
    </citation>
    <scope>NUCLEOTIDE SEQUENCE [LARGE SCALE GENOMIC DNA]</scope>
    <source>
        <strain evidence="2 3">CBS 309.79</strain>
    </source>
</reference>
<dbReference type="EMBL" id="ML178881">
    <property type="protein sequence ID" value="TFK95539.1"/>
    <property type="molecule type" value="Genomic_DNA"/>
</dbReference>